<feature type="transmembrane region" description="Helical" evidence="1">
    <location>
        <begin position="97"/>
        <end position="121"/>
    </location>
</feature>
<reference evidence="2 3" key="1">
    <citation type="submission" date="2016-11" db="EMBL/GenBank/DDBJ databases">
        <authorList>
            <person name="Jaros S."/>
            <person name="Januszkiewicz K."/>
            <person name="Wedrychowicz H."/>
        </authorList>
    </citation>
    <scope>NUCLEOTIDE SEQUENCE [LARGE SCALE GENOMIC DNA]</scope>
    <source>
        <strain evidence="2 3">DSM 24574</strain>
    </source>
</reference>
<evidence type="ECO:0000313" key="2">
    <source>
        <dbReference type="EMBL" id="SHH97289.1"/>
    </source>
</evidence>
<organism evidence="2 3">
    <name type="scientific">Chryseolinea serpens</name>
    <dbReference type="NCBI Taxonomy" id="947013"/>
    <lineage>
        <taxon>Bacteria</taxon>
        <taxon>Pseudomonadati</taxon>
        <taxon>Bacteroidota</taxon>
        <taxon>Cytophagia</taxon>
        <taxon>Cytophagales</taxon>
        <taxon>Fulvivirgaceae</taxon>
        <taxon>Chryseolinea</taxon>
    </lineage>
</organism>
<protein>
    <submittedName>
        <fullName evidence="2">Uncharacterized protein</fullName>
    </submittedName>
</protein>
<dbReference type="STRING" id="947013.SAMN04488109_6372"/>
<sequence>MKEYILQYYASEKQGAIWGIVLGVVFIAAAVWLWHAAGSASLQRGLGHALLSTGALIVVATIVTVVHNNRRIIQTKEMPVVSNTDLQRSEVSRMEKVMATAYIGGLVIFSMATATGIALFTLAQKQLLRGVGLGLFLFGLIGIGAELFSMKRNRQYLEEIRQLKF</sequence>
<feature type="transmembrane region" description="Helical" evidence="1">
    <location>
        <begin position="127"/>
        <end position="148"/>
    </location>
</feature>
<dbReference type="RefSeq" id="WP_143165170.1">
    <property type="nucleotide sequence ID" value="NZ_FQWQ01000006.1"/>
</dbReference>
<keyword evidence="1" id="KW-0812">Transmembrane</keyword>
<keyword evidence="1" id="KW-1133">Transmembrane helix</keyword>
<evidence type="ECO:0000256" key="1">
    <source>
        <dbReference type="SAM" id="Phobius"/>
    </source>
</evidence>
<gene>
    <name evidence="2" type="ORF">SAMN04488109_6372</name>
</gene>
<feature type="transmembrane region" description="Helical" evidence="1">
    <location>
        <begin position="46"/>
        <end position="66"/>
    </location>
</feature>
<feature type="transmembrane region" description="Helical" evidence="1">
    <location>
        <begin position="16"/>
        <end position="34"/>
    </location>
</feature>
<dbReference type="AlphaFoldDB" id="A0A1M5XC25"/>
<proteinExistence type="predicted"/>
<keyword evidence="1" id="KW-0472">Membrane</keyword>
<accession>A0A1M5XC25</accession>
<dbReference type="OrthoDB" id="981181at2"/>
<keyword evidence="3" id="KW-1185">Reference proteome</keyword>
<name>A0A1M5XC25_9BACT</name>
<evidence type="ECO:0000313" key="3">
    <source>
        <dbReference type="Proteomes" id="UP000184212"/>
    </source>
</evidence>
<dbReference type="EMBL" id="FQWQ01000006">
    <property type="protein sequence ID" value="SHH97289.1"/>
    <property type="molecule type" value="Genomic_DNA"/>
</dbReference>
<dbReference type="Proteomes" id="UP000184212">
    <property type="component" value="Unassembled WGS sequence"/>
</dbReference>